<name>Q97EU5_CLOAB</name>
<feature type="transmembrane region" description="Helical" evidence="1">
    <location>
        <begin position="15"/>
        <end position="32"/>
    </location>
</feature>
<dbReference type="PIR" id="E97270">
    <property type="entry name" value="E97270"/>
</dbReference>
<sequence>MATGSLFKIRRTKSLIINIMGFAQTLIGLFSFKRILRLLIALLYVNIVYGKILIFFTGA</sequence>
<organism evidence="2 3">
    <name type="scientific">Clostridium acetobutylicum (strain ATCC 824 / DSM 792 / JCM 1419 / IAM 19013 / LMG 5710 / NBRC 13948 / NRRL B-527 / VKM B-1787 / 2291 / W)</name>
    <dbReference type="NCBI Taxonomy" id="272562"/>
    <lineage>
        <taxon>Bacteria</taxon>
        <taxon>Bacillati</taxon>
        <taxon>Bacillota</taxon>
        <taxon>Clostridia</taxon>
        <taxon>Eubacteriales</taxon>
        <taxon>Clostridiaceae</taxon>
        <taxon>Clostridium</taxon>
    </lineage>
</organism>
<dbReference type="Proteomes" id="UP000000814">
    <property type="component" value="Chromosome"/>
</dbReference>
<proteinExistence type="predicted"/>
<dbReference type="DNASU" id="1119194"/>
<reference evidence="2 3" key="1">
    <citation type="journal article" date="2001" name="J. Bacteriol.">
        <title>Genome sequence and comparative analysis of the solvent-producing bacterium Clostridium acetobutylicum.</title>
        <authorList>
            <person name="Nolling J."/>
            <person name="Breton G."/>
            <person name="Omelchenko M.V."/>
            <person name="Makarova K.S."/>
            <person name="Zeng Q."/>
            <person name="Gibson R."/>
            <person name="Lee H.M."/>
            <person name="Dubois J."/>
            <person name="Qiu D."/>
            <person name="Hitti J."/>
            <person name="Wolf Y.I."/>
            <person name="Tatusov R.L."/>
            <person name="Sabathe F."/>
            <person name="Doucette-Stamm L."/>
            <person name="Soucaille P."/>
            <person name="Daly M.J."/>
            <person name="Bennett G.N."/>
            <person name="Koonin E.V."/>
            <person name="Smith D.R."/>
        </authorList>
    </citation>
    <scope>NUCLEOTIDE SEQUENCE [LARGE SCALE GENOMIC DNA]</scope>
    <source>
        <strain evidence="3">ATCC 824 / DSM 792 / JCM 1419 / LMG 5710 / VKM B-1787</strain>
    </source>
</reference>
<keyword evidence="1" id="KW-1133">Transmembrane helix</keyword>
<gene>
    <name evidence="2" type="ordered locus">CA_C3011</name>
</gene>
<accession>Q97EU5</accession>
<keyword evidence="1" id="KW-0472">Membrane</keyword>
<evidence type="ECO:0000256" key="1">
    <source>
        <dbReference type="SAM" id="Phobius"/>
    </source>
</evidence>
<dbReference type="KEGG" id="cac:CA_C3011"/>
<keyword evidence="3" id="KW-1185">Reference proteome</keyword>
<dbReference type="HOGENOM" id="CLU_2951993_0_0_9"/>
<dbReference type="EMBL" id="AE001437">
    <property type="protein sequence ID" value="AAK80952.1"/>
    <property type="molecule type" value="Genomic_DNA"/>
</dbReference>
<evidence type="ECO:0000313" key="2">
    <source>
        <dbReference type="EMBL" id="AAK80952.1"/>
    </source>
</evidence>
<dbReference type="STRING" id="272562.CA_C3011"/>
<keyword evidence="1" id="KW-0812">Transmembrane</keyword>
<evidence type="ECO:0000313" key="3">
    <source>
        <dbReference type="Proteomes" id="UP000000814"/>
    </source>
</evidence>
<feature type="transmembrane region" description="Helical" evidence="1">
    <location>
        <begin position="38"/>
        <end position="56"/>
    </location>
</feature>
<protein>
    <submittedName>
        <fullName evidence="2">Predicted membrane protein</fullName>
    </submittedName>
</protein>
<dbReference type="AlphaFoldDB" id="Q97EU5"/>